<dbReference type="EMBL" id="CM045758">
    <property type="protein sequence ID" value="KAI8029446.1"/>
    <property type="molecule type" value="Genomic_DNA"/>
</dbReference>
<dbReference type="Proteomes" id="UP001060215">
    <property type="component" value="Chromosome 1"/>
</dbReference>
<comment type="caution">
    <text evidence="1">The sequence shown here is derived from an EMBL/GenBank/DDBJ whole genome shotgun (WGS) entry which is preliminary data.</text>
</comment>
<organism evidence="1 2">
    <name type="scientific">Camellia lanceoleosa</name>
    <dbReference type="NCBI Taxonomy" id="1840588"/>
    <lineage>
        <taxon>Eukaryota</taxon>
        <taxon>Viridiplantae</taxon>
        <taxon>Streptophyta</taxon>
        <taxon>Embryophyta</taxon>
        <taxon>Tracheophyta</taxon>
        <taxon>Spermatophyta</taxon>
        <taxon>Magnoliopsida</taxon>
        <taxon>eudicotyledons</taxon>
        <taxon>Gunneridae</taxon>
        <taxon>Pentapetalae</taxon>
        <taxon>asterids</taxon>
        <taxon>Ericales</taxon>
        <taxon>Theaceae</taxon>
        <taxon>Camellia</taxon>
    </lineage>
</organism>
<gene>
    <name evidence="1" type="ORF">LOK49_LG01G00263</name>
</gene>
<reference evidence="1 2" key="1">
    <citation type="journal article" date="2022" name="Plant J.">
        <title>Chromosome-level genome of Camellia lanceoleosa provides a valuable resource for understanding genome evolution and self-incompatibility.</title>
        <authorList>
            <person name="Gong W."/>
            <person name="Xiao S."/>
            <person name="Wang L."/>
            <person name="Liao Z."/>
            <person name="Chang Y."/>
            <person name="Mo W."/>
            <person name="Hu G."/>
            <person name="Li W."/>
            <person name="Zhao G."/>
            <person name="Zhu H."/>
            <person name="Hu X."/>
            <person name="Ji K."/>
            <person name="Xiang X."/>
            <person name="Song Q."/>
            <person name="Yuan D."/>
            <person name="Jin S."/>
            <person name="Zhang L."/>
        </authorList>
    </citation>
    <scope>NUCLEOTIDE SEQUENCE [LARGE SCALE GENOMIC DNA]</scope>
    <source>
        <strain evidence="1">SQ_2022a</strain>
    </source>
</reference>
<evidence type="ECO:0000313" key="1">
    <source>
        <dbReference type="EMBL" id="KAI8029446.1"/>
    </source>
</evidence>
<keyword evidence="2" id="KW-1185">Reference proteome</keyword>
<proteinExistence type="predicted"/>
<sequence length="300" mass="34929">MLKTRDRFKEATTVYFVFLVRNPYINLSSLEQASYCYLFTKPPMLRKYGFHLVLSGDLYKKCDQMKHAIRTYRGALTVFKGTKWSHIGIMFISILEILAMVSTIFCPILCSLTSKNFILFSHMQKIMKKYNLREKVQGQHQTYALGIKEVWEIDSSKHEPGHKRRSCRRSPIPLPLGTLGWPFLGETISFISCAYSDHPETFMDRRRDINIEEVITKFTQLTPQERTKRKLESLEALKKTFKKLNHDVNIQDFLGSSIYTMGQNASISTLFFEQARTMPSRSPIPSAVLLHRRKSMISRH</sequence>
<evidence type="ECO:0000313" key="2">
    <source>
        <dbReference type="Proteomes" id="UP001060215"/>
    </source>
</evidence>
<protein>
    <submittedName>
        <fullName evidence="1">Agamous-like MADS-box protein AGL65</fullName>
    </submittedName>
</protein>
<accession>A0ACC0IVI2</accession>
<name>A0ACC0IVI2_9ERIC</name>